<evidence type="ECO:0000256" key="2">
    <source>
        <dbReference type="ARBA" id="ARBA00022618"/>
    </source>
</evidence>
<evidence type="ECO:0000259" key="10">
    <source>
        <dbReference type="Pfam" id="PF02875"/>
    </source>
</evidence>
<dbReference type="SUPFAM" id="SSF53244">
    <property type="entry name" value="MurD-like peptide ligases, peptide-binding domain"/>
    <property type="match status" value="1"/>
</dbReference>
<dbReference type="GO" id="GO:0005524">
    <property type="term" value="F:ATP binding"/>
    <property type="evidence" value="ECO:0007669"/>
    <property type="project" value="UniProtKB-KW"/>
</dbReference>
<dbReference type="OrthoDB" id="9804126at2"/>
<dbReference type="CDD" id="cd00636">
    <property type="entry name" value="TroA-like"/>
    <property type="match status" value="1"/>
</dbReference>
<dbReference type="Pfam" id="PF01225">
    <property type="entry name" value="Mur_ligase"/>
    <property type="match status" value="1"/>
</dbReference>
<dbReference type="InterPro" id="IPR013221">
    <property type="entry name" value="Mur_ligase_cen"/>
</dbReference>
<dbReference type="AlphaFoldDB" id="F8C4I3"/>
<evidence type="ECO:0000313" key="12">
    <source>
        <dbReference type="EMBL" id="AEH23024.1"/>
    </source>
</evidence>
<dbReference type="Pfam" id="PF02875">
    <property type="entry name" value="Mur_ligase_C"/>
    <property type="match status" value="1"/>
</dbReference>
<keyword evidence="6" id="KW-0573">Peptidoglycan synthesis</keyword>
<feature type="domain" description="Mur ligase N-terminal catalytic" evidence="9">
    <location>
        <begin position="3"/>
        <end position="99"/>
    </location>
</feature>
<evidence type="ECO:0000259" key="11">
    <source>
        <dbReference type="Pfam" id="PF08245"/>
    </source>
</evidence>
<dbReference type="GO" id="GO:0071555">
    <property type="term" value="P:cell wall organization"/>
    <property type="evidence" value="ECO:0007669"/>
    <property type="project" value="UniProtKB-KW"/>
</dbReference>
<evidence type="ECO:0000256" key="8">
    <source>
        <dbReference type="ARBA" id="ARBA00023316"/>
    </source>
</evidence>
<keyword evidence="2" id="KW-0132">Cell division</keyword>
<evidence type="ECO:0000256" key="6">
    <source>
        <dbReference type="ARBA" id="ARBA00022984"/>
    </source>
</evidence>
<evidence type="ECO:0000256" key="1">
    <source>
        <dbReference type="ARBA" id="ARBA00022598"/>
    </source>
</evidence>
<accession>F8C4I3</accession>
<keyword evidence="13" id="KW-1185">Reference proteome</keyword>
<dbReference type="EMBL" id="CP002829">
    <property type="protein sequence ID" value="AEH23024.1"/>
    <property type="molecule type" value="Genomic_DNA"/>
</dbReference>
<dbReference type="HOGENOM" id="CLU_028104_0_1_0"/>
<dbReference type="Proteomes" id="UP000006583">
    <property type="component" value="Chromosome"/>
</dbReference>
<dbReference type="eggNOG" id="COG0773">
    <property type="taxonomic scope" value="Bacteria"/>
</dbReference>
<dbReference type="STRING" id="795359.TOPB45_0927"/>
<dbReference type="Pfam" id="PF08245">
    <property type="entry name" value="Mur_ligase_M"/>
    <property type="match status" value="1"/>
</dbReference>
<evidence type="ECO:0000259" key="9">
    <source>
        <dbReference type="Pfam" id="PF01225"/>
    </source>
</evidence>
<evidence type="ECO:0000313" key="13">
    <source>
        <dbReference type="Proteomes" id="UP000006583"/>
    </source>
</evidence>
<dbReference type="Gene3D" id="3.90.190.20">
    <property type="entry name" value="Mur ligase, C-terminal domain"/>
    <property type="match status" value="1"/>
</dbReference>
<keyword evidence="5" id="KW-0133">Cell shape</keyword>
<dbReference type="GO" id="GO:0008763">
    <property type="term" value="F:UDP-N-acetylmuramate-L-alanine ligase activity"/>
    <property type="evidence" value="ECO:0007669"/>
    <property type="project" value="UniProtKB-EC"/>
</dbReference>
<dbReference type="GO" id="GO:0009252">
    <property type="term" value="P:peptidoglycan biosynthetic process"/>
    <property type="evidence" value="ECO:0007669"/>
    <property type="project" value="UniProtKB-KW"/>
</dbReference>
<proteinExistence type="predicted"/>
<dbReference type="InterPro" id="IPR004101">
    <property type="entry name" value="Mur_ligase_C"/>
</dbReference>
<sequence>MKVYLIGIGGIGMCGVAGILKESGFKVFGSEKGKLYPPSSQVLKKLSIPIYEPDPQNIEKIKPDAVIVGNIAKKDDVEVLASQKLGIPLYSFPSFLNQFIFKDKKVLVCAGTHGKTTVTALLSYTLEYLGLDPTYLVGGVLRHTELNFRKGDGSFAVVEGDEYPASFFDKEPKFLYYKPFSIILTNLEYDHADVYPDIESLKEVFKKLISLVSEEGVIVYNFEDKNLAKIIKTTSSKAKIISYGKNLKADFVLLKSETQFKNKSFLNSIVVNTPFEKNLKFYLSLPGEHNALNALCVLSLLYGLNLLNINWREAFKTFPGVKRRQEILYTDKNLVIIDDFAHHPTEVRVTLEELKKAIKPQKTIVIFEPRTNSSKRKVFQEDYVKSLSLADEIYLKIPPNLEKIPEEERLDIDFLLKALKNLGKKAYFLENNLKFDKIFKKTLFIFMSSAYFEELEKIKEYILKTEHKIIK</sequence>
<keyword evidence="1 12" id="KW-0436">Ligase</keyword>
<dbReference type="Gene3D" id="3.40.1190.10">
    <property type="entry name" value="Mur-like, catalytic domain"/>
    <property type="match status" value="1"/>
</dbReference>
<keyword evidence="7" id="KW-0131">Cell cycle</keyword>
<dbReference type="PATRIC" id="fig|795359.3.peg.937"/>
<dbReference type="InterPro" id="IPR000713">
    <property type="entry name" value="Mur_ligase_N"/>
</dbReference>
<dbReference type="InterPro" id="IPR036615">
    <property type="entry name" value="Mur_ligase_C_dom_sf"/>
</dbReference>
<keyword evidence="3" id="KW-0547">Nucleotide-binding</keyword>
<name>F8C4I3_THEGP</name>
<evidence type="ECO:0000256" key="7">
    <source>
        <dbReference type="ARBA" id="ARBA00023306"/>
    </source>
</evidence>
<keyword evidence="8" id="KW-0961">Cell wall biogenesis/degradation</keyword>
<evidence type="ECO:0000256" key="4">
    <source>
        <dbReference type="ARBA" id="ARBA00022840"/>
    </source>
</evidence>
<dbReference type="SUPFAM" id="SSF53623">
    <property type="entry name" value="MurD-like peptide ligases, catalytic domain"/>
    <property type="match status" value="1"/>
</dbReference>
<evidence type="ECO:0000256" key="5">
    <source>
        <dbReference type="ARBA" id="ARBA00022960"/>
    </source>
</evidence>
<reference evidence="12 13" key="1">
    <citation type="journal article" date="2013" name="Genome Announc.">
        <title>Complete genome sequence of the hyperthermophilic sulfate-reducing bacterium Thermodesulfobacterium geofontis OPF15T.</title>
        <authorList>
            <person name="Elkins J.G."/>
            <person name="Hamilton-Brehm S.D."/>
            <person name="Lucas S."/>
            <person name="Han J."/>
            <person name="Lapidus A."/>
            <person name="Cheng J.F."/>
            <person name="Goodwin L.A."/>
            <person name="Pitluck S."/>
            <person name="Peters L."/>
            <person name="Mikhailova N."/>
            <person name="Davenport K.W."/>
            <person name="Detter J.C."/>
            <person name="Han C.S."/>
            <person name="Tapia R."/>
            <person name="Land M.L."/>
            <person name="Hauser L."/>
            <person name="Kyrpides N.C."/>
            <person name="Ivanova N.N."/>
            <person name="Pagani I."/>
            <person name="Bruce D."/>
            <person name="Woyke T."/>
            <person name="Cottingham R.W."/>
        </authorList>
    </citation>
    <scope>NUCLEOTIDE SEQUENCE [LARGE SCALE GENOMIC DNA]</scope>
    <source>
        <strain evidence="12 13">OPF15</strain>
    </source>
</reference>
<keyword evidence="4" id="KW-0067">ATP-binding</keyword>
<evidence type="ECO:0000256" key="3">
    <source>
        <dbReference type="ARBA" id="ARBA00022741"/>
    </source>
</evidence>
<dbReference type="SUPFAM" id="SSF51984">
    <property type="entry name" value="MurCD N-terminal domain"/>
    <property type="match status" value="1"/>
</dbReference>
<dbReference type="EC" id="6.3.2.8" evidence="12"/>
<dbReference type="GO" id="GO:0008360">
    <property type="term" value="P:regulation of cell shape"/>
    <property type="evidence" value="ECO:0007669"/>
    <property type="project" value="UniProtKB-KW"/>
</dbReference>
<dbReference type="GO" id="GO:0051301">
    <property type="term" value="P:cell division"/>
    <property type="evidence" value="ECO:0007669"/>
    <property type="project" value="UniProtKB-KW"/>
</dbReference>
<gene>
    <name evidence="12" type="ordered locus">TOPB45_0927</name>
</gene>
<dbReference type="InterPro" id="IPR036565">
    <property type="entry name" value="Mur-like_cat_sf"/>
</dbReference>
<dbReference type="PANTHER" id="PTHR43445:SF5">
    <property type="entry name" value="UDP-N-ACETYLMURAMATE--L-ALANYL-GAMMA-D-GLUTAMYL-MESO-2,6-DIAMINOHEPTANDIOATE LIGASE"/>
    <property type="match status" value="1"/>
</dbReference>
<dbReference type="KEGG" id="top:TOPB45_0927"/>
<dbReference type="InterPro" id="IPR050061">
    <property type="entry name" value="MurCDEF_pg_biosynth"/>
</dbReference>
<organism evidence="12 13">
    <name type="scientific">Thermodesulfobacterium geofontis (strain OPF15)</name>
    <dbReference type="NCBI Taxonomy" id="795359"/>
    <lineage>
        <taxon>Bacteria</taxon>
        <taxon>Pseudomonadati</taxon>
        <taxon>Thermodesulfobacteriota</taxon>
        <taxon>Thermodesulfobacteria</taxon>
        <taxon>Thermodesulfobacteriales</taxon>
        <taxon>Thermodesulfobacteriaceae</taxon>
        <taxon>Thermodesulfobacterium</taxon>
    </lineage>
</organism>
<dbReference type="PANTHER" id="PTHR43445">
    <property type="entry name" value="UDP-N-ACETYLMURAMATE--L-ALANINE LIGASE-RELATED"/>
    <property type="match status" value="1"/>
</dbReference>
<dbReference type="RefSeq" id="WP_013909722.1">
    <property type="nucleotide sequence ID" value="NC_015682.1"/>
</dbReference>
<dbReference type="Gene3D" id="3.40.50.720">
    <property type="entry name" value="NAD(P)-binding Rossmann-like Domain"/>
    <property type="match status" value="1"/>
</dbReference>
<feature type="domain" description="Mur ligase C-terminal" evidence="10">
    <location>
        <begin position="323"/>
        <end position="396"/>
    </location>
</feature>
<feature type="domain" description="Mur ligase central" evidence="11">
    <location>
        <begin position="110"/>
        <end position="299"/>
    </location>
</feature>
<protein>
    <submittedName>
        <fullName evidence="12">UDP-N-acetylmuramate--L-alanine ligase</fullName>
        <ecNumber evidence="12">6.3.2.8</ecNumber>
    </submittedName>
</protein>